<sequence length="222" mass="26279">MSNKVKFTPEQKMFFVLKFRELKISLAEFCRLYNVERTAIHRWSIKYDNEGLEGLKEIKKPTKYPSHVLINSVKDYLTGNFSMLQIVKIYNLSGDAVLRTWLKWYNTPKWNIKVGEFMAREKISKDKKIQLVLQYINKEKSAKEIATNNDITEGQLRDWARKYKIHGDNALDDKRGIRKDQSDLSQEEILKRKNKELEEKNRRLEAELLLIKKLKELEGGVI</sequence>
<dbReference type="PANTHER" id="PTHR33795:SF1">
    <property type="entry name" value="INSERTION ELEMENT IS150 PROTEIN INSJ"/>
    <property type="match status" value="1"/>
</dbReference>
<evidence type="ECO:0000313" key="2">
    <source>
        <dbReference type="EMBL" id="QNM15314.1"/>
    </source>
</evidence>
<dbReference type="PANTHER" id="PTHR33795">
    <property type="entry name" value="INSERTION ELEMENT IS150 PROTEIN INSJ"/>
    <property type="match status" value="1"/>
</dbReference>
<dbReference type="EMBL" id="CP060637">
    <property type="protein sequence ID" value="QNM15314.1"/>
    <property type="molecule type" value="Genomic_DNA"/>
</dbReference>
<dbReference type="Gene3D" id="1.10.10.10">
    <property type="entry name" value="Winged helix-like DNA-binding domain superfamily/Winged helix DNA-binding domain"/>
    <property type="match status" value="2"/>
</dbReference>
<dbReference type="Proteomes" id="UP000515913">
    <property type="component" value="Chromosome"/>
</dbReference>
<dbReference type="InterPro" id="IPR009057">
    <property type="entry name" value="Homeodomain-like_sf"/>
</dbReference>
<evidence type="ECO:0000256" key="1">
    <source>
        <dbReference type="SAM" id="Coils"/>
    </source>
</evidence>
<feature type="coiled-coil region" evidence="1">
    <location>
        <begin position="187"/>
        <end position="217"/>
    </location>
</feature>
<keyword evidence="3" id="KW-1185">Reference proteome</keyword>
<evidence type="ECO:0000313" key="3">
    <source>
        <dbReference type="Proteomes" id="UP000515913"/>
    </source>
</evidence>
<name>A0A7G9GWY2_9FUSO</name>
<dbReference type="SUPFAM" id="SSF46689">
    <property type="entry name" value="Homeodomain-like"/>
    <property type="match status" value="1"/>
</dbReference>
<dbReference type="AlphaFoldDB" id="A0A7G9GWY2"/>
<dbReference type="KEGG" id="fho:H9Q81_00280"/>
<dbReference type="SUPFAM" id="SSF48295">
    <property type="entry name" value="TrpR-like"/>
    <property type="match status" value="1"/>
</dbReference>
<gene>
    <name evidence="2" type="ORF">H9Q81_00280</name>
</gene>
<dbReference type="RefSeq" id="WP_105459516.1">
    <property type="nucleotide sequence ID" value="NZ_CP060637.1"/>
</dbReference>
<organism evidence="2 3">
    <name type="scientific">Fusobacterium hominis</name>
    <dbReference type="NCBI Taxonomy" id="2764326"/>
    <lineage>
        <taxon>Bacteria</taxon>
        <taxon>Fusobacteriati</taxon>
        <taxon>Fusobacteriota</taxon>
        <taxon>Fusobacteriia</taxon>
        <taxon>Fusobacteriales</taxon>
        <taxon>Fusobacteriaceae</taxon>
        <taxon>Fusobacterium</taxon>
    </lineage>
</organism>
<accession>A0A7G9GWY2</accession>
<dbReference type="InterPro" id="IPR052057">
    <property type="entry name" value="IS150/IS1296_orfA-like"/>
</dbReference>
<proteinExistence type="predicted"/>
<dbReference type="InterPro" id="IPR002514">
    <property type="entry name" value="Transposase_8"/>
</dbReference>
<keyword evidence="1" id="KW-0175">Coiled coil</keyword>
<dbReference type="GO" id="GO:0043565">
    <property type="term" value="F:sequence-specific DNA binding"/>
    <property type="evidence" value="ECO:0007669"/>
    <property type="project" value="InterPro"/>
</dbReference>
<dbReference type="InterPro" id="IPR036388">
    <property type="entry name" value="WH-like_DNA-bd_sf"/>
</dbReference>
<dbReference type="Pfam" id="PF01527">
    <property type="entry name" value="HTH_Tnp_1"/>
    <property type="match status" value="1"/>
</dbReference>
<protein>
    <submittedName>
        <fullName evidence="2">Helix-turn-helix domain-containing protein</fullName>
    </submittedName>
</protein>
<dbReference type="InterPro" id="IPR010921">
    <property type="entry name" value="Trp_repressor/repl_initiator"/>
</dbReference>
<reference evidence="2 3" key="1">
    <citation type="submission" date="2020-08" db="EMBL/GenBank/DDBJ databases">
        <authorList>
            <person name="Liu C."/>
            <person name="Sun Q."/>
        </authorList>
    </citation>
    <scope>NUCLEOTIDE SEQUENCE [LARGE SCALE GENOMIC DNA]</scope>
    <source>
        <strain evidence="2 3">NSJ-57</strain>
    </source>
</reference>